<dbReference type="KEGG" id="vin:AKJ08_2942"/>
<dbReference type="AlphaFoldDB" id="A0A0K1PGB2"/>
<dbReference type="Proteomes" id="UP000055590">
    <property type="component" value="Chromosome"/>
</dbReference>
<dbReference type="EMBL" id="CP012332">
    <property type="protein sequence ID" value="AKU92555.1"/>
    <property type="molecule type" value="Genomic_DNA"/>
</dbReference>
<name>A0A0K1PGB2_9BACT</name>
<evidence type="ECO:0000313" key="1">
    <source>
        <dbReference type="EMBL" id="AKU92555.1"/>
    </source>
</evidence>
<evidence type="ECO:0000313" key="2">
    <source>
        <dbReference type="Proteomes" id="UP000055590"/>
    </source>
</evidence>
<organism evidence="1 2">
    <name type="scientific">Vulgatibacter incomptus</name>
    <dbReference type="NCBI Taxonomy" id="1391653"/>
    <lineage>
        <taxon>Bacteria</taxon>
        <taxon>Pseudomonadati</taxon>
        <taxon>Myxococcota</taxon>
        <taxon>Myxococcia</taxon>
        <taxon>Myxococcales</taxon>
        <taxon>Cystobacterineae</taxon>
        <taxon>Vulgatibacteraceae</taxon>
        <taxon>Vulgatibacter</taxon>
    </lineage>
</organism>
<proteinExistence type="predicted"/>
<keyword evidence="2" id="KW-1185">Reference proteome</keyword>
<reference evidence="1 2" key="1">
    <citation type="submission" date="2015-08" db="EMBL/GenBank/DDBJ databases">
        <authorList>
            <person name="Babu N.S."/>
            <person name="Beckwith C.J."/>
            <person name="Beseler K.G."/>
            <person name="Brison A."/>
            <person name="Carone J.V."/>
            <person name="Caskin T.P."/>
            <person name="Diamond M."/>
            <person name="Durham M.E."/>
            <person name="Foxe J.M."/>
            <person name="Go M."/>
            <person name="Henderson B.A."/>
            <person name="Jones I.B."/>
            <person name="McGettigan J.A."/>
            <person name="Micheletti S.J."/>
            <person name="Nasrallah M.E."/>
            <person name="Ortiz D."/>
            <person name="Piller C.R."/>
            <person name="Privatt S.R."/>
            <person name="Schneider S.L."/>
            <person name="Sharp S."/>
            <person name="Smith T.C."/>
            <person name="Stanton J.D."/>
            <person name="Ullery H.E."/>
            <person name="Wilson R.J."/>
            <person name="Serrano M.G."/>
            <person name="Buck G."/>
            <person name="Lee V."/>
            <person name="Wang Y."/>
            <person name="Carvalho R."/>
            <person name="Voegtly L."/>
            <person name="Shi R."/>
            <person name="Duckworth R."/>
            <person name="Johnson A."/>
            <person name="Loviza R."/>
            <person name="Walstead R."/>
            <person name="Shah Z."/>
            <person name="Kiflezghi M."/>
            <person name="Wade K."/>
            <person name="Ball S.L."/>
            <person name="Bradley K.W."/>
            <person name="Asai D.J."/>
            <person name="Bowman C.A."/>
            <person name="Russell D.A."/>
            <person name="Pope W.H."/>
            <person name="Jacobs-Sera D."/>
            <person name="Hendrix R.W."/>
            <person name="Hatfull G.F."/>
        </authorList>
    </citation>
    <scope>NUCLEOTIDE SEQUENCE [LARGE SCALE GENOMIC DNA]</scope>
    <source>
        <strain evidence="1 2">DSM 27710</strain>
    </source>
</reference>
<gene>
    <name evidence="1" type="ORF">AKJ08_2942</name>
</gene>
<sequence>MLVELSLEPVSAWLGARLKLRSIARSIAAEFAGLVEDPQRGSLALPRGEVRYEKPKPEKRFSVVELSWWFMESPLRTEGGLSEFLSILARHLPEAVPRRYGLWEPPEYKTDRTGIDALVSFMAKNRDAVFYPSRPVLGFSLSDRGESKSPTRNFRSNRFSLQVEVSALQQPGWEQALRGLWRDVSSFLRPFYGDVRVLSGYIRRFSFVMRDKKTQEHPVRASCWRGIPSTPALAFVLGPPYSQLWQVADAVRDGDLAFVEHPQWSRCEPLDLVVPADLAQRWDPSWVKSETGGYTVNWCDEYPATWPFSPGE</sequence>
<evidence type="ECO:0008006" key="3">
    <source>
        <dbReference type="Google" id="ProtNLM"/>
    </source>
</evidence>
<protein>
    <recommendedName>
        <fullName evidence="3">DUF3396 domain-containing protein</fullName>
    </recommendedName>
</protein>
<accession>A0A0K1PGB2</accession>